<feature type="domain" description="Trichome birefringence-like C-terminal" evidence="2">
    <location>
        <begin position="94"/>
        <end position="219"/>
    </location>
</feature>
<keyword evidence="4" id="KW-1185">Reference proteome</keyword>
<name>A0AAN8Z3Z9_9MAGN</name>
<evidence type="ECO:0000256" key="1">
    <source>
        <dbReference type="ARBA" id="ARBA00007727"/>
    </source>
</evidence>
<dbReference type="PANTHER" id="PTHR32285:SF8">
    <property type="entry name" value="PROTEIN TRICHOME BIREFRINGENCE-LIKE 5"/>
    <property type="match status" value="1"/>
</dbReference>
<reference evidence="3 4" key="1">
    <citation type="submission" date="2023-12" db="EMBL/GenBank/DDBJ databases">
        <title>A high-quality genome assembly for Dillenia turbinata (Dilleniales).</title>
        <authorList>
            <person name="Chanderbali A."/>
        </authorList>
    </citation>
    <scope>NUCLEOTIDE SEQUENCE [LARGE SCALE GENOMIC DNA]</scope>
    <source>
        <strain evidence="3">LSX21</strain>
        <tissue evidence="3">Leaf</tissue>
    </source>
</reference>
<organism evidence="3 4">
    <name type="scientific">Dillenia turbinata</name>
    <dbReference type="NCBI Taxonomy" id="194707"/>
    <lineage>
        <taxon>Eukaryota</taxon>
        <taxon>Viridiplantae</taxon>
        <taxon>Streptophyta</taxon>
        <taxon>Embryophyta</taxon>
        <taxon>Tracheophyta</taxon>
        <taxon>Spermatophyta</taxon>
        <taxon>Magnoliopsida</taxon>
        <taxon>eudicotyledons</taxon>
        <taxon>Gunneridae</taxon>
        <taxon>Pentapetalae</taxon>
        <taxon>Dilleniales</taxon>
        <taxon>Dilleniaceae</taxon>
        <taxon>Dillenia</taxon>
    </lineage>
</organism>
<dbReference type="Proteomes" id="UP001370490">
    <property type="component" value="Unassembled WGS sequence"/>
</dbReference>
<dbReference type="Pfam" id="PF13839">
    <property type="entry name" value="PC-Esterase"/>
    <property type="match status" value="1"/>
</dbReference>
<dbReference type="PANTHER" id="PTHR32285">
    <property type="entry name" value="PROTEIN TRICHOME BIREFRINGENCE-LIKE 9-RELATED"/>
    <property type="match status" value="1"/>
</dbReference>
<dbReference type="GO" id="GO:0005794">
    <property type="term" value="C:Golgi apparatus"/>
    <property type="evidence" value="ECO:0007669"/>
    <property type="project" value="TreeGrafter"/>
</dbReference>
<comment type="similarity">
    <text evidence="1">Belongs to the PC-esterase family. TBL subfamily.</text>
</comment>
<evidence type="ECO:0000313" key="4">
    <source>
        <dbReference type="Proteomes" id="UP001370490"/>
    </source>
</evidence>
<dbReference type="InterPro" id="IPR026057">
    <property type="entry name" value="TBL_C"/>
</dbReference>
<gene>
    <name evidence="3" type="ORF">RJ641_015737</name>
</gene>
<dbReference type="AlphaFoldDB" id="A0AAN8Z3Z9"/>
<sequence length="245" mass="27822">MSRNQFESILCLLREGFPDKSRMYETYGCKITKGRGHYVFKFLEGTNPTLSTDQIDKSAGKWSRVTYSFLALDTGGPMEKVLGDQCLSLNISPHNRKNFYKEGDFLYPQLDVIEAYKRTLRTWAKWIDSNIDPTKKLVFYRGFSSAQFRDGDWDFGGSCNGETQSVLKGNILDNYPLKMKIIEEVIREMQVPLLQLNVARLTILSEDGHLSIYGKPVANDGRKVSTKRQTVAIDSSLGFLMPGMS</sequence>
<evidence type="ECO:0000313" key="3">
    <source>
        <dbReference type="EMBL" id="KAK6919833.1"/>
    </source>
</evidence>
<dbReference type="GO" id="GO:0016413">
    <property type="term" value="F:O-acetyltransferase activity"/>
    <property type="evidence" value="ECO:0007669"/>
    <property type="project" value="InterPro"/>
</dbReference>
<accession>A0AAN8Z3Z9</accession>
<protein>
    <submittedName>
        <fullName evidence="3">PC-Esterase</fullName>
    </submittedName>
</protein>
<dbReference type="EMBL" id="JBAMMX010000021">
    <property type="protein sequence ID" value="KAK6919833.1"/>
    <property type="molecule type" value="Genomic_DNA"/>
</dbReference>
<dbReference type="InterPro" id="IPR029962">
    <property type="entry name" value="TBL"/>
</dbReference>
<proteinExistence type="inferred from homology"/>
<comment type="caution">
    <text evidence="3">The sequence shown here is derived from an EMBL/GenBank/DDBJ whole genome shotgun (WGS) entry which is preliminary data.</text>
</comment>
<evidence type="ECO:0000259" key="2">
    <source>
        <dbReference type="Pfam" id="PF13839"/>
    </source>
</evidence>